<proteinExistence type="predicted"/>
<name>A0ABT3MW97_9GAMM</name>
<keyword evidence="3" id="KW-1185">Reference proteome</keyword>
<feature type="transmembrane region" description="Helical" evidence="1">
    <location>
        <begin position="100"/>
        <end position="118"/>
    </location>
</feature>
<evidence type="ECO:0008006" key="4">
    <source>
        <dbReference type="Google" id="ProtNLM"/>
    </source>
</evidence>
<dbReference type="Proteomes" id="UP001209854">
    <property type="component" value="Unassembled WGS sequence"/>
</dbReference>
<comment type="caution">
    <text evidence="2">The sequence shown here is derived from an EMBL/GenBank/DDBJ whole genome shotgun (WGS) entry which is preliminary data.</text>
</comment>
<evidence type="ECO:0000313" key="2">
    <source>
        <dbReference type="EMBL" id="MCW7553656.1"/>
    </source>
</evidence>
<dbReference type="RefSeq" id="WP_262568475.1">
    <property type="nucleotide sequence ID" value="NZ_JAPFCC010000001.1"/>
</dbReference>
<sequence length="166" mass="17785">MDWKGIATFIGKAAPLVGSTLAGPGGGVIGGMVANALGVEPKPAAVASVIKNNPDALLKLKQFERENEQQIREIAFKTLQAELNDKANARASHKDSKMPAVIVFLLTFIVGGLLFALFKFEIPESNRDVAFYLFGQAVTLWAASITFYVGTTRSSADKNKLITGSR</sequence>
<reference evidence="2 3" key="1">
    <citation type="submission" date="2022-10" db="EMBL/GenBank/DDBJ databases">
        <title>High-quality genome sequences of two octocoral-associated bacteria, Endozoicomonas euniceicola EF212 and Endozoicomonas gorgoniicola PS125.</title>
        <authorList>
            <person name="Chiou Y.-J."/>
            <person name="Chen Y.-H."/>
        </authorList>
    </citation>
    <scope>NUCLEOTIDE SEQUENCE [LARGE SCALE GENOMIC DNA]</scope>
    <source>
        <strain evidence="2 3">PS125</strain>
    </source>
</reference>
<keyword evidence="1" id="KW-1133">Transmembrane helix</keyword>
<dbReference type="EMBL" id="JAPFCC010000001">
    <property type="protein sequence ID" value="MCW7553656.1"/>
    <property type="molecule type" value="Genomic_DNA"/>
</dbReference>
<gene>
    <name evidence="2" type="ORF">NX722_13665</name>
</gene>
<feature type="transmembrane region" description="Helical" evidence="1">
    <location>
        <begin position="130"/>
        <end position="150"/>
    </location>
</feature>
<evidence type="ECO:0000313" key="3">
    <source>
        <dbReference type="Proteomes" id="UP001209854"/>
    </source>
</evidence>
<evidence type="ECO:0000256" key="1">
    <source>
        <dbReference type="SAM" id="Phobius"/>
    </source>
</evidence>
<keyword evidence="1" id="KW-0472">Membrane</keyword>
<protein>
    <recommendedName>
        <fullName evidence="4">Holin of 3TMs, for gene-transfer release</fullName>
    </recommendedName>
</protein>
<accession>A0ABT3MW97</accession>
<keyword evidence="1" id="KW-0812">Transmembrane</keyword>
<organism evidence="2 3">
    <name type="scientific">Endozoicomonas gorgoniicola</name>
    <dbReference type="NCBI Taxonomy" id="1234144"/>
    <lineage>
        <taxon>Bacteria</taxon>
        <taxon>Pseudomonadati</taxon>
        <taxon>Pseudomonadota</taxon>
        <taxon>Gammaproteobacteria</taxon>
        <taxon>Oceanospirillales</taxon>
        <taxon>Endozoicomonadaceae</taxon>
        <taxon>Endozoicomonas</taxon>
    </lineage>
</organism>